<dbReference type="Proteomes" id="UP000782554">
    <property type="component" value="Unassembled WGS sequence"/>
</dbReference>
<proteinExistence type="predicted"/>
<evidence type="ECO:0000313" key="2">
    <source>
        <dbReference type="EMBL" id="MBX7502166.1"/>
    </source>
</evidence>
<keyword evidence="1" id="KW-0812">Transmembrane</keyword>
<sequence length="287" mass="31127">MSLSRIAGAVLSLAVLGASVYQLRTLSFAEVVDLLPSSPLFWAVFVISYMAGPFSEWIIFRRIWHIGPMALGALVRKLIYNELLVGYLGEVYFYTWARRHLSLTASPFGAVKDVAVLSAVVGNVSTLAFLAAAAPLLKSLPLGEHSEAIAWSLAFVIGTSLAAMLWRKAIFSLDRSELLYVACVHTGRILVTTALSAFLWHLVLPTIPLVWWLLLATLRLLISRLPFVPNKDVVFAGVAVLAVGQEVEIAALLALMATLILTTHIVAGIGFAVGDLAFGDSENARRR</sequence>
<comment type="caution">
    <text evidence="2">The sequence shown here is derived from an EMBL/GenBank/DDBJ whole genome shotgun (WGS) entry which is preliminary data.</text>
</comment>
<feature type="transmembrane region" description="Helical" evidence="1">
    <location>
        <begin position="114"/>
        <end position="136"/>
    </location>
</feature>
<dbReference type="EMBL" id="JAIGNU010000002">
    <property type="protein sequence ID" value="MBX7502166.1"/>
    <property type="molecule type" value="Genomic_DNA"/>
</dbReference>
<feature type="transmembrane region" description="Helical" evidence="1">
    <location>
        <begin position="148"/>
        <end position="166"/>
    </location>
</feature>
<feature type="transmembrane region" description="Helical" evidence="1">
    <location>
        <begin position="259"/>
        <end position="278"/>
    </location>
</feature>
<accession>A0ABS7JWZ6</accession>
<feature type="transmembrane region" description="Helical" evidence="1">
    <location>
        <begin position="39"/>
        <end position="60"/>
    </location>
</feature>
<keyword evidence="1" id="KW-0472">Membrane</keyword>
<organism evidence="2 3">
    <name type="scientific">Qipengyuania mesophila</name>
    <dbReference type="NCBI Taxonomy" id="2867246"/>
    <lineage>
        <taxon>Bacteria</taxon>
        <taxon>Pseudomonadati</taxon>
        <taxon>Pseudomonadota</taxon>
        <taxon>Alphaproteobacteria</taxon>
        <taxon>Sphingomonadales</taxon>
        <taxon>Erythrobacteraceae</taxon>
        <taxon>Qipengyuania</taxon>
    </lineage>
</organism>
<protein>
    <recommendedName>
        <fullName evidence="4">Flippase-like domain-containing protein</fullName>
    </recommendedName>
</protein>
<name>A0ABS7JWZ6_9SPHN</name>
<evidence type="ECO:0008006" key="4">
    <source>
        <dbReference type="Google" id="ProtNLM"/>
    </source>
</evidence>
<feature type="transmembrane region" description="Helical" evidence="1">
    <location>
        <begin position="178"/>
        <end position="203"/>
    </location>
</feature>
<evidence type="ECO:0000256" key="1">
    <source>
        <dbReference type="SAM" id="Phobius"/>
    </source>
</evidence>
<evidence type="ECO:0000313" key="3">
    <source>
        <dbReference type="Proteomes" id="UP000782554"/>
    </source>
</evidence>
<keyword evidence="1" id="KW-1133">Transmembrane helix</keyword>
<feature type="transmembrane region" description="Helical" evidence="1">
    <location>
        <begin position="209"/>
        <end position="227"/>
    </location>
</feature>
<gene>
    <name evidence="2" type="ORF">K3181_12005</name>
</gene>
<reference evidence="2 3" key="1">
    <citation type="submission" date="2021-08" db="EMBL/GenBank/DDBJ databases">
        <title>Comparative Genomics Analysis of the Genus Qipengyuania Reveals Extensive Genetic Diversity and Metabolic Versatility, Including the Description of Fifteen Novel Species.</title>
        <authorList>
            <person name="Liu Y."/>
        </authorList>
    </citation>
    <scope>NUCLEOTIDE SEQUENCE [LARGE SCALE GENOMIC DNA]</scope>
    <source>
        <strain evidence="2 3">YG27</strain>
    </source>
</reference>
<keyword evidence="3" id="KW-1185">Reference proteome</keyword>